<keyword evidence="4 8" id="KW-0833">Ubl conjugation pathway</keyword>
<evidence type="ECO:0000313" key="12">
    <source>
        <dbReference type="Proteomes" id="UP001314169"/>
    </source>
</evidence>
<feature type="compositionally biased region" description="Basic and acidic residues" evidence="9">
    <location>
        <begin position="179"/>
        <end position="197"/>
    </location>
</feature>
<comment type="function">
    <text evidence="7">Probable hydrolase that can remove 'Lys-48'-linked conjugated ubiquitin from proteins.</text>
</comment>
<evidence type="ECO:0000256" key="4">
    <source>
        <dbReference type="ARBA" id="ARBA00022786"/>
    </source>
</evidence>
<feature type="domain" description="Deubiquitinating enzyme MINDY-3/4 conserved" evidence="10">
    <location>
        <begin position="425"/>
        <end position="761"/>
    </location>
</feature>
<evidence type="ECO:0000259" key="10">
    <source>
        <dbReference type="SMART" id="SM01174"/>
    </source>
</evidence>
<dbReference type="Pfam" id="PF26038">
    <property type="entry name" value="Dimer_MINDY4_N"/>
    <property type="match status" value="1"/>
</dbReference>
<dbReference type="InterPro" id="IPR059022">
    <property type="entry name" value="MINDY4_N"/>
</dbReference>
<dbReference type="InterPro" id="IPR039785">
    <property type="entry name" value="MINY3/4"/>
</dbReference>
<evidence type="ECO:0000256" key="7">
    <source>
        <dbReference type="ARBA" id="ARBA00037630"/>
    </source>
</evidence>
<dbReference type="EMBL" id="OY882868">
    <property type="protein sequence ID" value="CAK6434704.1"/>
    <property type="molecule type" value="Genomic_DNA"/>
</dbReference>
<organism evidence="11 12">
    <name type="scientific">Pipistrellus nathusii</name>
    <name type="common">Nathusius' pipistrelle</name>
    <dbReference type="NCBI Taxonomy" id="59473"/>
    <lineage>
        <taxon>Eukaryota</taxon>
        <taxon>Metazoa</taxon>
        <taxon>Chordata</taxon>
        <taxon>Craniata</taxon>
        <taxon>Vertebrata</taxon>
        <taxon>Euteleostomi</taxon>
        <taxon>Mammalia</taxon>
        <taxon>Eutheria</taxon>
        <taxon>Laurasiatheria</taxon>
        <taxon>Chiroptera</taxon>
        <taxon>Yangochiroptera</taxon>
        <taxon>Vespertilionidae</taxon>
        <taxon>Pipistrellus</taxon>
    </lineage>
</organism>
<keyword evidence="6 8" id="KW-0788">Thiol protease</keyword>
<feature type="region of interest" description="Disordered" evidence="9">
    <location>
        <begin position="155"/>
        <end position="197"/>
    </location>
</feature>
<evidence type="ECO:0000313" key="11">
    <source>
        <dbReference type="EMBL" id="CAK6434704.1"/>
    </source>
</evidence>
<comment type="function">
    <text evidence="8">Hydrolase that can remove 'Lys-48'-linked conjugated ubiquitin from proteins.</text>
</comment>
<feature type="region of interest" description="Disordered" evidence="9">
    <location>
        <begin position="234"/>
        <end position="341"/>
    </location>
</feature>
<keyword evidence="12" id="KW-1185">Reference proteome</keyword>
<sequence>MDSLFVEEVAASLVREFLSRKGLKKTCVTMDQERPRSDLSINSRNNLRKVLHLEFLYKENKAKENPLKTSLELITRYFLDHFENTANNFTQETPMPALSLPKKSNKLPLRSSETTLVNIYDLADEDAAWRTSLSETSKARHDHLDGDILGNFVSSKRPLHKSKPVPTVPAESPAVAPAWEKRDKLQPAESSVDTKRVGEKFRTKSGLIARGLMAGPTASCTPDSLCKRSLRRPLALSTSAQPQEEEEGRRTPELPTRTPACTAPQEGRAPSTRPTSRSPLGQLSEPLAEKHRPTPGSPPCLPSPGLFQGSGRRRGLSEDSPAADSGLEADRTPLKFLPGGNLRSTQERLERAFKRQGNQCLPLRKHPSPVPCKVDDEPGALQLEDVEDVEDELFREEVVLSPVPSAPRLHIASKPIDLSVAKDVKTLLFGSSFCCFNEEWKLQSFSFSDAASLKYGIVQNKGGPCGVLAAVQGCVLQKLLFEGAGGADCARQLNPSNAHRTHCLALAIADILWRAGGHERAVVTLASGTQQFIPTGKYKADGVLETLILHDVTCYEELVAFLQQSIHQFEVGPFGCILLTLSAILSRSTELVRQDFDVPTNHLIGAHNYCTQELVNLLLTGKAVSNVFNDVLELDSGNGNITLLKGIAARSDVGFLSLFEHYNACQVGCFLKTPRFPIWVVCSESHFSVLFSLQPDLLRDWRAERLFDLFYYDGLANQQEQIRLTVDTTQLVPEDREDDLIPPLELCIRTKWKGASVNWNGSDPIL</sequence>
<evidence type="ECO:0000256" key="5">
    <source>
        <dbReference type="ARBA" id="ARBA00022801"/>
    </source>
</evidence>
<name>A0ABN9Z8N5_PIPNA</name>
<dbReference type="PANTHER" id="PTHR12473">
    <property type="entry name" value="UBIQUITIN CARBOXYL-TERMINAL HYDROLASE MINDY-4-RELATED"/>
    <property type="match status" value="1"/>
</dbReference>
<keyword evidence="3 8" id="KW-0645">Protease</keyword>
<evidence type="ECO:0000256" key="6">
    <source>
        <dbReference type="ARBA" id="ARBA00022807"/>
    </source>
</evidence>
<dbReference type="Proteomes" id="UP001314169">
    <property type="component" value="Chromosome 11"/>
</dbReference>
<keyword evidence="5 8" id="KW-0378">Hydrolase</keyword>
<protein>
    <recommendedName>
        <fullName evidence="8">Ubiquitin carboxyl-terminal hydrolase MINDY</fullName>
        <ecNumber evidence="8">3.4.19.12</ecNumber>
    </recommendedName>
</protein>
<accession>A0ABN9Z8N5</accession>
<dbReference type="PANTHER" id="PTHR12473:SF8">
    <property type="entry name" value="UBIQUITIN CARBOXYL-TERMINAL HYDROLASE MINDY-4-RELATED"/>
    <property type="match status" value="1"/>
</dbReference>
<dbReference type="InterPro" id="IPR025257">
    <property type="entry name" value="MINDY-3/4_CD"/>
</dbReference>
<comment type="catalytic activity">
    <reaction evidence="1 8">
        <text>Thiol-dependent hydrolysis of ester, thioester, amide, peptide and isopeptide bonds formed by the C-terminal Gly of ubiquitin (a 76-residue protein attached to proteins as an intracellular targeting signal).</text>
        <dbReference type="EC" id="3.4.19.12"/>
    </reaction>
</comment>
<evidence type="ECO:0000256" key="3">
    <source>
        <dbReference type="ARBA" id="ARBA00022670"/>
    </source>
</evidence>
<dbReference type="EC" id="3.4.19.12" evidence="8"/>
<dbReference type="SMART" id="SM01174">
    <property type="entry name" value="DUF4205"/>
    <property type="match status" value="1"/>
</dbReference>
<evidence type="ECO:0000256" key="9">
    <source>
        <dbReference type="SAM" id="MobiDB-lite"/>
    </source>
</evidence>
<dbReference type="Pfam" id="PF13898">
    <property type="entry name" value="MINDY-3_4_CD"/>
    <property type="match status" value="1"/>
</dbReference>
<evidence type="ECO:0000256" key="1">
    <source>
        <dbReference type="ARBA" id="ARBA00000707"/>
    </source>
</evidence>
<feature type="compositionally biased region" description="Polar residues" evidence="9">
    <location>
        <begin position="272"/>
        <end position="281"/>
    </location>
</feature>
<comment type="similarity">
    <text evidence="2 8">Belongs to the MINDY deubiquitinase family. FAM188 subfamily.</text>
</comment>
<evidence type="ECO:0000256" key="8">
    <source>
        <dbReference type="RuleBase" id="RU367088"/>
    </source>
</evidence>
<evidence type="ECO:0000256" key="2">
    <source>
        <dbReference type="ARBA" id="ARBA00011074"/>
    </source>
</evidence>
<reference evidence="11" key="1">
    <citation type="submission" date="2023-12" db="EMBL/GenBank/DDBJ databases">
        <authorList>
            <person name="Brown T."/>
        </authorList>
    </citation>
    <scope>NUCLEOTIDE SEQUENCE</scope>
</reference>
<proteinExistence type="inferred from homology"/>
<gene>
    <name evidence="11" type="ORF">MPIPNATIZW_LOCUS3010</name>
</gene>